<evidence type="ECO:0000256" key="1">
    <source>
        <dbReference type="ARBA" id="ARBA00001971"/>
    </source>
</evidence>
<evidence type="ECO:0000256" key="10">
    <source>
        <dbReference type="ARBA" id="ARBA00023033"/>
    </source>
</evidence>
<dbReference type="PANTHER" id="PTHR24282">
    <property type="entry name" value="CYTOCHROME P450 FAMILY MEMBER"/>
    <property type="match status" value="1"/>
</dbReference>
<accession>A0AA39RFV7</accession>
<keyword evidence="7" id="KW-1133">Transmembrane helix</keyword>
<evidence type="ECO:0000256" key="9">
    <source>
        <dbReference type="ARBA" id="ARBA00023004"/>
    </source>
</evidence>
<comment type="subcellular location">
    <subcellularLocation>
        <location evidence="2">Membrane</location>
        <topology evidence="2">Single-pass membrane protein</topology>
    </subcellularLocation>
</comment>
<evidence type="ECO:0000256" key="3">
    <source>
        <dbReference type="ARBA" id="ARBA00010617"/>
    </source>
</evidence>
<protein>
    <recommendedName>
        <fullName evidence="15">Cytochrome P450</fullName>
    </recommendedName>
</protein>
<dbReference type="Pfam" id="PF00067">
    <property type="entry name" value="p450"/>
    <property type="match status" value="1"/>
</dbReference>
<keyword evidence="6 12" id="KW-0479">Metal-binding</keyword>
<evidence type="ECO:0000256" key="6">
    <source>
        <dbReference type="ARBA" id="ARBA00022723"/>
    </source>
</evidence>
<keyword evidence="8 12" id="KW-0560">Oxidoreductase</keyword>
<dbReference type="InterPro" id="IPR001128">
    <property type="entry name" value="Cyt_P450"/>
</dbReference>
<dbReference type="InterPro" id="IPR002401">
    <property type="entry name" value="Cyt_P450_E_grp-I"/>
</dbReference>
<dbReference type="InterPro" id="IPR036396">
    <property type="entry name" value="Cyt_P450_sf"/>
</dbReference>
<evidence type="ECO:0000256" key="4">
    <source>
        <dbReference type="ARBA" id="ARBA00022617"/>
    </source>
</evidence>
<dbReference type="GO" id="GO:0016020">
    <property type="term" value="C:membrane"/>
    <property type="evidence" value="ECO:0007669"/>
    <property type="project" value="UniProtKB-SubCell"/>
</dbReference>
<comment type="cofactor">
    <cofactor evidence="1">
        <name>heme</name>
        <dbReference type="ChEBI" id="CHEBI:30413"/>
    </cofactor>
</comment>
<keyword evidence="9 12" id="KW-0408">Iron</keyword>
<organism evidence="13 14">
    <name type="scientific">Acer saccharum</name>
    <name type="common">Sugar maple</name>
    <dbReference type="NCBI Taxonomy" id="4024"/>
    <lineage>
        <taxon>Eukaryota</taxon>
        <taxon>Viridiplantae</taxon>
        <taxon>Streptophyta</taxon>
        <taxon>Embryophyta</taxon>
        <taxon>Tracheophyta</taxon>
        <taxon>Spermatophyta</taxon>
        <taxon>Magnoliopsida</taxon>
        <taxon>eudicotyledons</taxon>
        <taxon>Gunneridae</taxon>
        <taxon>Pentapetalae</taxon>
        <taxon>rosids</taxon>
        <taxon>malvids</taxon>
        <taxon>Sapindales</taxon>
        <taxon>Sapindaceae</taxon>
        <taxon>Hippocastanoideae</taxon>
        <taxon>Acereae</taxon>
        <taxon>Acer</taxon>
    </lineage>
</organism>
<dbReference type="GO" id="GO:0005506">
    <property type="term" value="F:iron ion binding"/>
    <property type="evidence" value="ECO:0007669"/>
    <property type="project" value="InterPro"/>
</dbReference>
<evidence type="ECO:0000256" key="7">
    <source>
        <dbReference type="ARBA" id="ARBA00022989"/>
    </source>
</evidence>
<dbReference type="EMBL" id="JAUESC010000387">
    <property type="protein sequence ID" value="KAK0573293.1"/>
    <property type="molecule type" value="Genomic_DNA"/>
</dbReference>
<dbReference type="Proteomes" id="UP001168877">
    <property type="component" value="Unassembled WGS sequence"/>
</dbReference>
<evidence type="ECO:0000313" key="14">
    <source>
        <dbReference type="Proteomes" id="UP001168877"/>
    </source>
</evidence>
<dbReference type="Gene3D" id="1.10.630.10">
    <property type="entry name" value="Cytochrome P450"/>
    <property type="match status" value="2"/>
</dbReference>
<dbReference type="GO" id="GO:0016705">
    <property type="term" value="F:oxidoreductase activity, acting on paired donors, with incorporation or reduction of molecular oxygen"/>
    <property type="evidence" value="ECO:0007669"/>
    <property type="project" value="InterPro"/>
</dbReference>
<dbReference type="PANTHER" id="PTHR24282:SF20">
    <property type="entry name" value="CYTOCHROME P450 CYP749A22-LIKE"/>
    <property type="match status" value="1"/>
</dbReference>
<dbReference type="InterPro" id="IPR017972">
    <property type="entry name" value="Cyt_P450_CS"/>
</dbReference>
<comment type="similarity">
    <text evidence="3 12">Belongs to the cytochrome P450 family.</text>
</comment>
<dbReference type="PRINTS" id="PR00463">
    <property type="entry name" value="EP450I"/>
</dbReference>
<proteinExistence type="inferred from homology"/>
<evidence type="ECO:0000256" key="2">
    <source>
        <dbReference type="ARBA" id="ARBA00004167"/>
    </source>
</evidence>
<evidence type="ECO:0000256" key="12">
    <source>
        <dbReference type="RuleBase" id="RU000461"/>
    </source>
</evidence>
<evidence type="ECO:0000256" key="8">
    <source>
        <dbReference type="ARBA" id="ARBA00023002"/>
    </source>
</evidence>
<dbReference type="AlphaFoldDB" id="A0AA39RFV7"/>
<dbReference type="GO" id="GO:0004497">
    <property type="term" value="F:monooxygenase activity"/>
    <property type="evidence" value="ECO:0007669"/>
    <property type="project" value="UniProtKB-KW"/>
</dbReference>
<evidence type="ECO:0000256" key="5">
    <source>
        <dbReference type="ARBA" id="ARBA00022692"/>
    </source>
</evidence>
<keyword evidence="11" id="KW-0472">Membrane</keyword>
<keyword evidence="10 12" id="KW-0503">Monooxygenase</keyword>
<evidence type="ECO:0000313" key="13">
    <source>
        <dbReference type="EMBL" id="KAK0573293.1"/>
    </source>
</evidence>
<evidence type="ECO:0008006" key="15">
    <source>
        <dbReference type="Google" id="ProtNLM"/>
    </source>
</evidence>
<sequence length="179" mass="20152">MLLKLGYHDTDEKKRISIEDLADECKTFYIAGQETSGSMLGWTVLLLAIHTDWQEAARKEVINLFGNQNPHSDAIAKLKTMTMIINESLRLYPPVISISRKVERQVQLGKLILPAAFFPFGLGPRTCVASNFAVTEAKIVLSMILQRYIFTLSPSYIHSPFPILTVSPKHGIQVMLHRV</sequence>
<dbReference type="PROSITE" id="PS00086">
    <property type="entry name" value="CYTOCHROME_P450"/>
    <property type="match status" value="1"/>
</dbReference>
<dbReference type="PRINTS" id="PR00385">
    <property type="entry name" value="P450"/>
</dbReference>
<reference evidence="13" key="1">
    <citation type="journal article" date="2022" name="Plant J.">
        <title>Strategies of tolerance reflected in two North American maple genomes.</title>
        <authorList>
            <person name="McEvoy S.L."/>
            <person name="Sezen U.U."/>
            <person name="Trouern-Trend A."/>
            <person name="McMahon S.M."/>
            <person name="Schaberg P.G."/>
            <person name="Yang J."/>
            <person name="Wegrzyn J.L."/>
            <person name="Swenson N.G."/>
        </authorList>
    </citation>
    <scope>NUCLEOTIDE SEQUENCE</scope>
    <source>
        <strain evidence="13">NS2018</strain>
    </source>
</reference>
<evidence type="ECO:0000256" key="11">
    <source>
        <dbReference type="ARBA" id="ARBA00023136"/>
    </source>
</evidence>
<dbReference type="InterPro" id="IPR050665">
    <property type="entry name" value="Cytochrome_P450_Monooxygen"/>
</dbReference>
<dbReference type="GO" id="GO:0020037">
    <property type="term" value="F:heme binding"/>
    <property type="evidence" value="ECO:0007669"/>
    <property type="project" value="InterPro"/>
</dbReference>
<comment type="caution">
    <text evidence="13">The sequence shown here is derived from an EMBL/GenBank/DDBJ whole genome shotgun (WGS) entry which is preliminary data.</text>
</comment>
<keyword evidence="4 12" id="KW-0349">Heme</keyword>
<name>A0AA39RFV7_ACESA</name>
<gene>
    <name evidence="13" type="ORF">LWI29_005920</name>
</gene>
<dbReference type="SUPFAM" id="SSF48264">
    <property type="entry name" value="Cytochrome P450"/>
    <property type="match status" value="1"/>
</dbReference>
<keyword evidence="5" id="KW-0812">Transmembrane</keyword>
<keyword evidence="14" id="KW-1185">Reference proteome</keyword>
<reference evidence="13" key="2">
    <citation type="submission" date="2023-06" db="EMBL/GenBank/DDBJ databases">
        <authorList>
            <person name="Swenson N.G."/>
            <person name="Wegrzyn J.L."/>
            <person name="Mcevoy S.L."/>
        </authorList>
    </citation>
    <scope>NUCLEOTIDE SEQUENCE</scope>
    <source>
        <strain evidence="13">NS2018</strain>
        <tissue evidence="13">Leaf</tissue>
    </source>
</reference>